<keyword evidence="6 7" id="KW-0472">Membrane</keyword>
<evidence type="ECO:0000256" key="6">
    <source>
        <dbReference type="ARBA" id="ARBA00023136"/>
    </source>
</evidence>
<proteinExistence type="inferred from homology"/>
<evidence type="ECO:0000256" key="7">
    <source>
        <dbReference type="SAM" id="Phobius"/>
    </source>
</evidence>
<dbReference type="Proteomes" id="UP000628775">
    <property type="component" value="Unassembled WGS sequence"/>
</dbReference>
<feature type="domain" description="YetF C-terminal" evidence="8">
    <location>
        <begin position="82"/>
        <end position="214"/>
    </location>
</feature>
<comment type="caution">
    <text evidence="10">The sequence shown here is derived from an EMBL/GenBank/DDBJ whole genome shotgun (WGS) entry which is preliminary data.</text>
</comment>
<dbReference type="Gene3D" id="3.30.240.20">
    <property type="entry name" value="bsu07140 like domains"/>
    <property type="match status" value="2"/>
</dbReference>
<dbReference type="RefSeq" id="WP_188696791.1">
    <property type="nucleotide sequence ID" value="NZ_BMIR01000019.1"/>
</dbReference>
<evidence type="ECO:0000259" key="9">
    <source>
        <dbReference type="Pfam" id="PF20730"/>
    </source>
</evidence>
<dbReference type="InterPro" id="IPR007353">
    <property type="entry name" value="DUF421"/>
</dbReference>
<dbReference type="PANTHER" id="PTHR34582:SF5">
    <property type="entry name" value="UPF0702 TRANSMEMBRANE PROTEIN YETF"/>
    <property type="match status" value="1"/>
</dbReference>
<dbReference type="Pfam" id="PF20730">
    <property type="entry name" value="YetF_N"/>
    <property type="match status" value="1"/>
</dbReference>
<gene>
    <name evidence="10" type="ORF">GCM10011391_32750</name>
</gene>
<dbReference type="InterPro" id="IPR048454">
    <property type="entry name" value="YetF_N"/>
</dbReference>
<protein>
    <submittedName>
        <fullName evidence="10">DUF421 domain-containing protein</fullName>
    </submittedName>
</protein>
<reference evidence="10" key="1">
    <citation type="journal article" date="2014" name="Int. J. Syst. Evol. Microbiol.">
        <title>Complete genome sequence of Corynebacterium casei LMG S-19264T (=DSM 44701T), isolated from a smear-ripened cheese.</title>
        <authorList>
            <consortium name="US DOE Joint Genome Institute (JGI-PGF)"/>
            <person name="Walter F."/>
            <person name="Albersmeier A."/>
            <person name="Kalinowski J."/>
            <person name="Ruckert C."/>
        </authorList>
    </citation>
    <scope>NUCLEOTIDE SEQUENCE</scope>
    <source>
        <strain evidence="10">CGMCC 1.15371</strain>
    </source>
</reference>
<dbReference type="Pfam" id="PF04239">
    <property type="entry name" value="DUF421"/>
    <property type="match status" value="1"/>
</dbReference>
<evidence type="ECO:0000256" key="2">
    <source>
        <dbReference type="ARBA" id="ARBA00006448"/>
    </source>
</evidence>
<sequence>MHTYFETTIELLLGFFALLILMKIMGRSSIAEATPFDFVATLVLGEFVGNALFSNDVDPWKMLYSIACWGLLILIIDFITLKINRTRSIFESNPSIVINNGVIDRAVMKKNKLDMNRLQSMLREKDIFSLREVEHAIIEPNGQISVIKKPIYDSANKGDLNLPIQSVSLPVTLISDGVLIKQNFSLIGKEPQWLESELEKRSIPSIRDVMFAEWRQEDGLFIQTIYNPESASN</sequence>
<comment type="similarity">
    <text evidence="2">Belongs to the UPF0702 family.</text>
</comment>
<evidence type="ECO:0000259" key="8">
    <source>
        <dbReference type="Pfam" id="PF04239"/>
    </source>
</evidence>
<organism evidence="10 11">
    <name type="scientific">Pullulanibacillus camelliae</name>
    <dbReference type="NCBI Taxonomy" id="1707096"/>
    <lineage>
        <taxon>Bacteria</taxon>
        <taxon>Bacillati</taxon>
        <taxon>Bacillota</taxon>
        <taxon>Bacilli</taxon>
        <taxon>Bacillales</taxon>
        <taxon>Sporolactobacillaceae</taxon>
        <taxon>Pullulanibacillus</taxon>
    </lineage>
</organism>
<keyword evidence="3" id="KW-1003">Cell membrane</keyword>
<evidence type="ECO:0000313" key="10">
    <source>
        <dbReference type="EMBL" id="GGE51433.1"/>
    </source>
</evidence>
<evidence type="ECO:0000256" key="4">
    <source>
        <dbReference type="ARBA" id="ARBA00022692"/>
    </source>
</evidence>
<accession>A0A8J2YLQ1</accession>
<reference evidence="10" key="2">
    <citation type="submission" date="2020-09" db="EMBL/GenBank/DDBJ databases">
        <authorList>
            <person name="Sun Q."/>
            <person name="Zhou Y."/>
        </authorList>
    </citation>
    <scope>NUCLEOTIDE SEQUENCE</scope>
    <source>
        <strain evidence="10">CGMCC 1.15371</strain>
    </source>
</reference>
<dbReference type="AlphaFoldDB" id="A0A8J2YLQ1"/>
<keyword evidence="5 7" id="KW-1133">Transmembrane helix</keyword>
<dbReference type="EMBL" id="BMIR01000019">
    <property type="protein sequence ID" value="GGE51433.1"/>
    <property type="molecule type" value="Genomic_DNA"/>
</dbReference>
<evidence type="ECO:0000256" key="3">
    <source>
        <dbReference type="ARBA" id="ARBA00022475"/>
    </source>
</evidence>
<dbReference type="GO" id="GO:0005886">
    <property type="term" value="C:plasma membrane"/>
    <property type="evidence" value="ECO:0007669"/>
    <property type="project" value="UniProtKB-SubCell"/>
</dbReference>
<feature type="transmembrane region" description="Helical" evidence="7">
    <location>
        <begin position="62"/>
        <end position="81"/>
    </location>
</feature>
<keyword evidence="4 7" id="KW-0812">Transmembrane</keyword>
<feature type="domain" description="YetF-like N-terminal transmembrane" evidence="9">
    <location>
        <begin position="4"/>
        <end position="79"/>
    </location>
</feature>
<evidence type="ECO:0000313" key="11">
    <source>
        <dbReference type="Proteomes" id="UP000628775"/>
    </source>
</evidence>
<dbReference type="InterPro" id="IPR023090">
    <property type="entry name" value="UPF0702_alpha/beta_dom_sf"/>
</dbReference>
<name>A0A8J2YLQ1_9BACL</name>
<comment type="subcellular location">
    <subcellularLocation>
        <location evidence="1">Cell membrane</location>
        <topology evidence="1">Multi-pass membrane protein</topology>
    </subcellularLocation>
</comment>
<evidence type="ECO:0000256" key="1">
    <source>
        <dbReference type="ARBA" id="ARBA00004651"/>
    </source>
</evidence>
<dbReference type="PANTHER" id="PTHR34582">
    <property type="entry name" value="UPF0702 TRANSMEMBRANE PROTEIN YCAP"/>
    <property type="match status" value="1"/>
</dbReference>
<evidence type="ECO:0000256" key="5">
    <source>
        <dbReference type="ARBA" id="ARBA00022989"/>
    </source>
</evidence>
<keyword evidence="11" id="KW-1185">Reference proteome</keyword>